<accession>A0A1B9GWT1</accession>
<dbReference type="Proteomes" id="UP000092666">
    <property type="component" value="Unassembled WGS sequence"/>
</dbReference>
<evidence type="ECO:0000313" key="4">
    <source>
        <dbReference type="Proteomes" id="UP000092666"/>
    </source>
</evidence>
<feature type="transmembrane region" description="Helical" evidence="2">
    <location>
        <begin position="30"/>
        <end position="54"/>
    </location>
</feature>
<keyword evidence="2" id="KW-0812">Transmembrane</keyword>
<dbReference type="Gene3D" id="6.10.110.10">
    <property type="match status" value="1"/>
</dbReference>
<sequence>MITLRASGMNRARAMAVHATDWVKEHPFQTILLCSGGLAIVYPPIVIGPTLSWLGFTSIGPAPGSIASAIQGARVVGGSIFAIFQSAGMGGYGVPIVGGMFGGLVAGGAGLGMITKRAYGRWRQPRVERRTGQSMIKAGPGSWDSNASDVQREEDKLGSTVRLDKLPRERDETSIDWRDSGDMCLHDKAKTEGRVQDRWWVKARL</sequence>
<dbReference type="EMBL" id="KI669498">
    <property type="protein sequence ID" value="OCF35490.1"/>
    <property type="molecule type" value="Genomic_DNA"/>
</dbReference>
<name>A0A1B9GWT1_9TREE</name>
<gene>
    <name evidence="3" type="ORF">I316_02542</name>
</gene>
<dbReference type="InterPro" id="IPR038213">
    <property type="entry name" value="IFI6/IFI27-like_sf"/>
</dbReference>
<proteinExistence type="predicted"/>
<keyword evidence="2" id="KW-1133">Transmembrane helix</keyword>
<feature type="transmembrane region" description="Helical" evidence="2">
    <location>
        <begin position="92"/>
        <end position="114"/>
    </location>
</feature>
<dbReference type="OrthoDB" id="2565142at2759"/>
<dbReference type="STRING" id="1296120.A0A1B9GWT1"/>
<reference evidence="4" key="2">
    <citation type="submission" date="2013-12" db="EMBL/GenBank/DDBJ databases">
        <title>Evolution of pathogenesis and genome organization in the Tremellales.</title>
        <authorList>
            <person name="Cuomo C."/>
            <person name="Litvintseva A."/>
            <person name="Heitman J."/>
            <person name="Chen Y."/>
            <person name="Sun S."/>
            <person name="Springer D."/>
            <person name="Dromer F."/>
            <person name="Young S."/>
            <person name="Zeng Q."/>
            <person name="Chapman S."/>
            <person name="Gujja S."/>
            <person name="Saif S."/>
            <person name="Birren B."/>
        </authorList>
    </citation>
    <scope>NUCLEOTIDE SEQUENCE [LARGE SCALE GENOMIC DNA]</scope>
    <source>
        <strain evidence="4">BCC8398</strain>
    </source>
</reference>
<dbReference type="AlphaFoldDB" id="A0A1B9GWT1"/>
<feature type="region of interest" description="Disordered" evidence="1">
    <location>
        <begin position="129"/>
        <end position="156"/>
    </location>
</feature>
<keyword evidence="2" id="KW-0472">Membrane</keyword>
<organism evidence="3 4">
    <name type="scientific">Kwoniella heveanensis BCC8398</name>
    <dbReference type="NCBI Taxonomy" id="1296120"/>
    <lineage>
        <taxon>Eukaryota</taxon>
        <taxon>Fungi</taxon>
        <taxon>Dikarya</taxon>
        <taxon>Basidiomycota</taxon>
        <taxon>Agaricomycotina</taxon>
        <taxon>Tremellomycetes</taxon>
        <taxon>Tremellales</taxon>
        <taxon>Cryptococcaceae</taxon>
        <taxon>Kwoniella</taxon>
    </lineage>
</organism>
<evidence type="ECO:0000256" key="2">
    <source>
        <dbReference type="SAM" id="Phobius"/>
    </source>
</evidence>
<keyword evidence="4" id="KW-1185">Reference proteome</keyword>
<evidence type="ECO:0000313" key="3">
    <source>
        <dbReference type="EMBL" id="OCF35490.1"/>
    </source>
</evidence>
<protein>
    <submittedName>
        <fullName evidence="3">Uncharacterized protein</fullName>
    </submittedName>
</protein>
<evidence type="ECO:0000256" key="1">
    <source>
        <dbReference type="SAM" id="MobiDB-lite"/>
    </source>
</evidence>
<reference evidence="3 4" key="1">
    <citation type="submission" date="2013-07" db="EMBL/GenBank/DDBJ databases">
        <title>The Genome Sequence of Cryptococcus heveanensis BCC8398.</title>
        <authorList>
            <consortium name="The Broad Institute Genome Sequencing Platform"/>
            <person name="Cuomo C."/>
            <person name="Litvintseva A."/>
            <person name="Chen Y."/>
            <person name="Heitman J."/>
            <person name="Sun S."/>
            <person name="Springer D."/>
            <person name="Dromer F."/>
            <person name="Young S.K."/>
            <person name="Zeng Q."/>
            <person name="Gargeya S."/>
            <person name="Fitzgerald M."/>
            <person name="Abouelleil A."/>
            <person name="Alvarado L."/>
            <person name="Berlin A.M."/>
            <person name="Chapman S.B."/>
            <person name="Dewar J."/>
            <person name="Goldberg J."/>
            <person name="Griggs A."/>
            <person name="Gujja S."/>
            <person name="Hansen M."/>
            <person name="Howarth C."/>
            <person name="Imamovic A."/>
            <person name="Larimer J."/>
            <person name="McCowan C."/>
            <person name="Murphy C."/>
            <person name="Pearson M."/>
            <person name="Priest M."/>
            <person name="Roberts A."/>
            <person name="Saif S."/>
            <person name="Shea T."/>
            <person name="Sykes S."/>
            <person name="Wortman J."/>
            <person name="Nusbaum C."/>
            <person name="Birren B."/>
        </authorList>
    </citation>
    <scope>NUCLEOTIDE SEQUENCE [LARGE SCALE GENOMIC DNA]</scope>
    <source>
        <strain evidence="3 4">BCC8398</strain>
    </source>
</reference>